<proteinExistence type="predicted"/>
<dbReference type="EMBL" id="JBHUDE010000040">
    <property type="protein sequence ID" value="MFD1607637.1"/>
    <property type="molecule type" value="Genomic_DNA"/>
</dbReference>
<comment type="caution">
    <text evidence="1">The sequence shown here is derived from an EMBL/GenBank/DDBJ whole genome shotgun (WGS) entry which is preliminary data.</text>
</comment>
<evidence type="ECO:0000313" key="2">
    <source>
        <dbReference type="Proteomes" id="UP001597221"/>
    </source>
</evidence>
<evidence type="ECO:0000313" key="1">
    <source>
        <dbReference type="EMBL" id="MFD1607637.1"/>
    </source>
</evidence>
<gene>
    <name evidence="1" type="ORF">ACFSBH_08230</name>
</gene>
<accession>A0ABW4HRF3</accession>
<protein>
    <submittedName>
        <fullName evidence="1">Uncharacterized protein</fullName>
    </submittedName>
</protein>
<reference evidence="2" key="1">
    <citation type="journal article" date="2019" name="Int. J. Syst. Evol. Microbiol.">
        <title>The Global Catalogue of Microorganisms (GCM) 10K type strain sequencing project: providing services to taxonomists for standard genome sequencing and annotation.</title>
        <authorList>
            <consortium name="The Broad Institute Genomics Platform"/>
            <consortium name="The Broad Institute Genome Sequencing Center for Infectious Disease"/>
            <person name="Wu L."/>
            <person name="Ma J."/>
        </authorList>
    </citation>
    <scope>NUCLEOTIDE SEQUENCE [LARGE SCALE GENOMIC DNA]</scope>
    <source>
        <strain evidence="2">CGMCC 1.12376</strain>
    </source>
</reference>
<dbReference type="Proteomes" id="UP001597221">
    <property type="component" value="Unassembled WGS sequence"/>
</dbReference>
<organism evidence="1 2">
    <name type="scientific">Oceanobacillus luteolus</name>
    <dbReference type="NCBI Taxonomy" id="1274358"/>
    <lineage>
        <taxon>Bacteria</taxon>
        <taxon>Bacillati</taxon>
        <taxon>Bacillota</taxon>
        <taxon>Bacilli</taxon>
        <taxon>Bacillales</taxon>
        <taxon>Bacillaceae</taxon>
        <taxon>Oceanobacillus</taxon>
    </lineage>
</organism>
<keyword evidence="2" id="KW-1185">Reference proteome</keyword>
<dbReference type="RefSeq" id="WP_251510872.1">
    <property type="nucleotide sequence ID" value="NZ_JAMBON010000001.1"/>
</dbReference>
<name>A0ABW4HRF3_9BACI</name>
<sequence length="47" mass="5768">MLTYRLKEYEVCQSLHAGARRYQKRKQAVRDFQTGLRRKEIKETQRP</sequence>